<sequence>MEHKSFLFNTSAFIKELSEIILTAGDTENETLLISFINENLDNLKSPYSGEKLTKEWHEELETEDIQELADFALTKYYNPDQELGLSFVWESLLELFDDLDLKYNCEYYILGEFLSYKNFTLDPGKMGLGFVNSEHITDIHRELISLKEAFADICETENFDEKIINVYEELIMIYQEAKESNCGLLMTF</sequence>
<comment type="caution">
    <text evidence="1">The sequence shown here is derived from an EMBL/GenBank/DDBJ whole genome shotgun (WGS) entry which is preliminary data.</text>
</comment>
<protein>
    <submittedName>
        <fullName evidence="1">Uncharacterized protein</fullName>
    </submittedName>
</protein>
<evidence type="ECO:0000313" key="2">
    <source>
        <dbReference type="Proteomes" id="UP000603728"/>
    </source>
</evidence>
<dbReference type="EMBL" id="JAERSF010000001">
    <property type="protein sequence ID" value="MBL0736342.1"/>
    <property type="molecule type" value="Genomic_DNA"/>
</dbReference>
<organism evidence="1 2">
    <name type="scientific">Flavobacterium tagetis</name>
    <dbReference type="NCBI Taxonomy" id="2801336"/>
    <lineage>
        <taxon>Bacteria</taxon>
        <taxon>Pseudomonadati</taxon>
        <taxon>Bacteroidota</taxon>
        <taxon>Flavobacteriia</taxon>
        <taxon>Flavobacteriales</taxon>
        <taxon>Flavobacteriaceae</taxon>
        <taxon>Flavobacterium</taxon>
    </lineage>
</organism>
<dbReference type="Proteomes" id="UP000603728">
    <property type="component" value="Unassembled WGS sequence"/>
</dbReference>
<accession>A0ABS1KCA2</accession>
<reference evidence="1 2" key="1">
    <citation type="submission" date="2021-01" db="EMBL/GenBank/DDBJ databases">
        <title>Genome seq and assembly of Flavobacterium sp. GN10.</title>
        <authorList>
            <person name="Chhetri G."/>
        </authorList>
    </citation>
    <scope>NUCLEOTIDE SEQUENCE [LARGE SCALE GENOMIC DNA]</scope>
    <source>
        <strain evidence="1 2">GN10</strain>
    </source>
</reference>
<evidence type="ECO:0000313" key="1">
    <source>
        <dbReference type="EMBL" id="MBL0736342.1"/>
    </source>
</evidence>
<gene>
    <name evidence="1" type="ORF">JI750_05565</name>
</gene>
<name>A0ABS1KCA2_9FLAO</name>
<keyword evidence="2" id="KW-1185">Reference proteome</keyword>
<dbReference type="RefSeq" id="WP_201999312.1">
    <property type="nucleotide sequence ID" value="NZ_JAERSF010000001.1"/>
</dbReference>
<proteinExistence type="predicted"/>